<evidence type="ECO:0000313" key="12">
    <source>
        <dbReference type="Proteomes" id="UP000618733"/>
    </source>
</evidence>
<keyword evidence="6 9" id="KW-0472">Membrane</keyword>
<dbReference type="PRINTS" id="PR01437">
    <property type="entry name" value="NUOXDRDTASE4"/>
</dbReference>
<feature type="transmembrane region" description="Helical" evidence="9">
    <location>
        <begin position="239"/>
        <end position="260"/>
    </location>
</feature>
<proteinExistence type="inferred from homology"/>
<dbReference type="InterPro" id="IPR050586">
    <property type="entry name" value="CPA3_Na-H_Antiporter_D"/>
</dbReference>
<feature type="transmembrane region" description="Helical" evidence="9">
    <location>
        <begin position="136"/>
        <end position="157"/>
    </location>
</feature>
<feature type="transmembrane region" description="Helical" evidence="9">
    <location>
        <begin position="547"/>
        <end position="569"/>
    </location>
</feature>
<keyword evidence="3" id="KW-1003">Cell membrane</keyword>
<feature type="transmembrane region" description="Helical" evidence="9">
    <location>
        <begin position="369"/>
        <end position="387"/>
    </location>
</feature>
<dbReference type="GO" id="GO:0042773">
    <property type="term" value="P:ATP synthesis coupled electron transport"/>
    <property type="evidence" value="ECO:0007669"/>
    <property type="project" value="InterPro"/>
</dbReference>
<feature type="transmembrane region" description="Helical" evidence="9">
    <location>
        <begin position="110"/>
        <end position="130"/>
    </location>
</feature>
<keyword evidence="5 9" id="KW-1133">Transmembrane helix</keyword>
<evidence type="ECO:0000256" key="7">
    <source>
        <dbReference type="RuleBase" id="RU000320"/>
    </source>
</evidence>
<evidence type="ECO:0000256" key="8">
    <source>
        <dbReference type="SAM" id="MobiDB-lite"/>
    </source>
</evidence>
<dbReference type="GO" id="GO:0005886">
    <property type="term" value="C:plasma membrane"/>
    <property type="evidence" value="ECO:0007669"/>
    <property type="project" value="UniProtKB-SubCell"/>
</dbReference>
<feature type="transmembrane region" description="Helical" evidence="9">
    <location>
        <begin position="80"/>
        <end position="98"/>
    </location>
</feature>
<keyword evidence="12" id="KW-1185">Reference proteome</keyword>
<comment type="caution">
    <text evidence="11">The sequence shown here is derived from an EMBL/GenBank/DDBJ whole genome shotgun (WGS) entry which is preliminary data.</text>
</comment>
<accession>A0A934UXF2</accession>
<reference evidence="11" key="1">
    <citation type="submission" date="2020-12" db="EMBL/GenBank/DDBJ databases">
        <title>Leucobacter sp. CAS2, isolated from Chromium sludge.</title>
        <authorList>
            <person name="Xu Z."/>
        </authorList>
    </citation>
    <scope>NUCLEOTIDE SEQUENCE</scope>
    <source>
        <strain evidence="11">CSA2</strain>
    </source>
</reference>
<feature type="transmembrane region" description="Helical" evidence="9">
    <location>
        <begin position="164"/>
        <end position="188"/>
    </location>
</feature>
<sequence>MIWLVPLVVLVPLVGAALALALPGHRRAQQGITLVALGGVVVLSLVLVWLVDAGGPLIMEVGGWGAPFGIALVVDRVSALMLTVSSIVLLAVFLFSIGQGLADGDEDTPVSIYYPTYLVLGAGVFNAFIAGDLFNLYVGFEILLVASYVLITLGGTAARIRAGVTYVVVSLVSSILFLAAIGMIYGATGTVNMAQLTVRIAELPQDTQLLLNLALLIAFGIKAAVFPLSFWLPDSYPTAPAPVTAVFAGLLTKVGVYAIIRTQTQLFPDSSVDTLLLVIAGLTMLIGILGAVAQLDIKRLLSFTLISHIGYMIFGIGMANAAGFAATIYYIMHHIIVQTTLFLAVGLLERQGGTTSLASLRGMLRASPVIAVLFFIPMLNLGGIPPFSGFIGKLGLFVTAADVGGPAAYWLIGIGALTSLLTLYALARAWVLAFWRARPRAVAPKRAAHDPEAGRLEATGARDAASAAGPADAAGASEATGVLSVSDHPPTTGTFGGAPDRNGRPAPSTEALKLRAREEAMLDRLQDAPDAQPTQEQKAIPGLMTGATAGMVIVSIALTVFAGPLYAYATRAGDDLANSGRLAALVLGESPGELPGGSGTTRTGAAE</sequence>
<dbReference type="Proteomes" id="UP000618733">
    <property type="component" value="Unassembled WGS sequence"/>
</dbReference>
<comment type="similarity">
    <text evidence="2">Belongs to the CPA3 antiporters (TC 2.A.63) subunit D family.</text>
</comment>
<name>A0A934UXF2_9MICO</name>
<comment type="subcellular location">
    <subcellularLocation>
        <location evidence="1">Cell membrane</location>
        <topology evidence="1">Multi-pass membrane protein</topology>
    </subcellularLocation>
    <subcellularLocation>
        <location evidence="7">Membrane</location>
        <topology evidence="7">Multi-pass membrane protein</topology>
    </subcellularLocation>
</comment>
<organism evidence="11 12">
    <name type="scientific">Leucobacter edaphi</name>
    <dbReference type="NCBI Taxonomy" id="2796472"/>
    <lineage>
        <taxon>Bacteria</taxon>
        <taxon>Bacillati</taxon>
        <taxon>Actinomycetota</taxon>
        <taxon>Actinomycetes</taxon>
        <taxon>Micrococcales</taxon>
        <taxon>Microbacteriaceae</taxon>
        <taxon>Leucobacter</taxon>
    </lineage>
</organism>
<evidence type="ECO:0000256" key="3">
    <source>
        <dbReference type="ARBA" id="ARBA00022475"/>
    </source>
</evidence>
<protein>
    <submittedName>
        <fullName evidence="11">Na+/H+ antiporter subunit D</fullName>
    </submittedName>
</protein>
<evidence type="ECO:0000256" key="4">
    <source>
        <dbReference type="ARBA" id="ARBA00022692"/>
    </source>
</evidence>
<evidence type="ECO:0000256" key="5">
    <source>
        <dbReference type="ARBA" id="ARBA00022989"/>
    </source>
</evidence>
<dbReference type="RefSeq" id="WP_200131742.1">
    <property type="nucleotide sequence ID" value="NZ_JAEHOI010000004.1"/>
</dbReference>
<feature type="transmembrane region" description="Helical" evidence="9">
    <location>
        <begin position="300"/>
        <end position="322"/>
    </location>
</feature>
<keyword evidence="4 7" id="KW-0812">Transmembrane</keyword>
<dbReference type="InterPro" id="IPR001750">
    <property type="entry name" value="ND/Mrp_TM"/>
</dbReference>
<evidence type="ECO:0000256" key="9">
    <source>
        <dbReference type="SAM" id="Phobius"/>
    </source>
</evidence>
<dbReference type="PANTHER" id="PTHR42703:SF1">
    <property type="entry name" value="NA(+)_H(+) ANTIPORTER SUBUNIT D1"/>
    <property type="match status" value="1"/>
</dbReference>
<gene>
    <name evidence="11" type="ORF">JD292_05545</name>
</gene>
<dbReference type="InterPro" id="IPR003918">
    <property type="entry name" value="NADH_UbQ_OxRdtase"/>
</dbReference>
<feature type="region of interest" description="Disordered" evidence="8">
    <location>
        <begin position="478"/>
        <end position="508"/>
    </location>
</feature>
<dbReference type="AlphaFoldDB" id="A0A934UXF2"/>
<dbReference type="PANTHER" id="PTHR42703">
    <property type="entry name" value="NADH DEHYDROGENASE"/>
    <property type="match status" value="1"/>
</dbReference>
<evidence type="ECO:0000256" key="2">
    <source>
        <dbReference type="ARBA" id="ARBA00005346"/>
    </source>
</evidence>
<feature type="domain" description="NADH:quinone oxidoreductase/Mrp antiporter transmembrane" evidence="10">
    <location>
        <begin position="130"/>
        <end position="422"/>
    </location>
</feature>
<evidence type="ECO:0000256" key="6">
    <source>
        <dbReference type="ARBA" id="ARBA00023136"/>
    </source>
</evidence>
<dbReference type="Pfam" id="PF00361">
    <property type="entry name" value="Proton_antipo_M"/>
    <property type="match status" value="1"/>
</dbReference>
<dbReference type="GO" id="GO:0008137">
    <property type="term" value="F:NADH dehydrogenase (ubiquinone) activity"/>
    <property type="evidence" value="ECO:0007669"/>
    <property type="project" value="InterPro"/>
</dbReference>
<feature type="transmembrane region" description="Helical" evidence="9">
    <location>
        <begin position="407"/>
        <end position="431"/>
    </location>
</feature>
<evidence type="ECO:0000256" key="1">
    <source>
        <dbReference type="ARBA" id="ARBA00004651"/>
    </source>
</evidence>
<feature type="transmembrane region" description="Helical" evidence="9">
    <location>
        <begin position="57"/>
        <end position="74"/>
    </location>
</feature>
<feature type="region of interest" description="Disordered" evidence="8">
    <location>
        <begin position="588"/>
        <end position="607"/>
    </location>
</feature>
<feature type="transmembrane region" description="Helical" evidence="9">
    <location>
        <begin position="272"/>
        <end position="293"/>
    </location>
</feature>
<evidence type="ECO:0000313" key="11">
    <source>
        <dbReference type="EMBL" id="MBK0421536.1"/>
    </source>
</evidence>
<evidence type="ECO:0000259" key="10">
    <source>
        <dbReference type="Pfam" id="PF00361"/>
    </source>
</evidence>
<feature type="transmembrane region" description="Helical" evidence="9">
    <location>
        <begin position="208"/>
        <end position="232"/>
    </location>
</feature>
<dbReference type="EMBL" id="JAEHOI010000004">
    <property type="protein sequence ID" value="MBK0421536.1"/>
    <property type="molecule type" value="Genomic_DNA"/>
</dbReference>
<dbReference type="NCBIfam" id="NF009308">
    <property type="entry name" value="PRK12665.1"/>
    <property type="match status" value="1"/>
</dbReference>
<feature type="transmembrane region" description="Helical" evidence="9">
    <location>
        <begin position="31"/>
        <end position="50"/>
    </location>
</feature>